<dbReference type="InterPro" id="IPR029020">
    <property type="entry name" value="Ammonium/urea_transptr"/>
</dbReference>
<evidence type="ECO:0000259" key="9">
    <source>
        <dbReference type="Pfam" id="PF00909"/>
    </source>
</evidence>
<evidence type="ECO:0000256" key="2">
    <source>
        <dbReference type="ARBA" id="ARBA00005887"/>
    </source>
</evidence>
<feature type="transmembrane region" description="Helical" evidence="8">
    <location>
        <begin position="257"/>
        <end position="277"/>
    </location>
</feature>
<comment type="similarity">
    <text evidence="2 8">Belongs to the ammonia transporter channel (TC 1.A.11.2) family.</text>
</comment>
<evidence type="ECO:0000256" key="6">
    <source>
        <dbReference type="ARBA" id="ARBA00023136"/>
    </source>
</evidence>
<dbReference type="Proteomes" id="UP001259492">
    <property type="component" value="Unassembled WGS sequence"/>
</dbReference>
<dbReference type="Pfam" id="PF00909">
    <property type="entry name" value="Ammonium_transp"/>
    <property type="match status" value="1"/>
</dbReference>
<dbReference type="InterPro" id="IPR018047">
    <property type="entry name" value="Ammonium_transpt_CS"/>
</dbReference>
<feature type="domain" description="Ammonium transporter AmtB-like" evidence="9">
    <location>
        <begin position="39"/>
        <end position="425"/>
    </location>
</feature>
<gene>
    <name evidence="10" type="ORF">RM697_03245</name>
</gene>
<feature type="transmembrane region" description="Helical" evidence="8">
    <location>
        <begin position="343"/>
        <end position="362"/>
    </location>
</feature>
<feature type="transmembrane region" description="Helical" evidence="8">
    <location>
        <begin position="227"/>
        <end position="245"/>
    </location>
</feature>
<dbReference type="PROSITE" id="PS01219">
    <property type="entry name" value="AMMONIUM_TRANSP"/>
    <property type="match status" value="1"/>
</dbReference>
<keyword evidence="6 8" id="KW-0472">Membrane</keyword>
<keyword evidence="3 8" id="KW-0813">Transport</keyword>
<dbReference type="EMBL" id="JAVRIA010000001">
    <property type="protein sequence ID" value="MDT0557644.1"/>
    <property type="molecule type" value="Genomic_DNA"/>
</dbReference>
<evidence type="ECO:0000256" key="3">
    <source>
        <dbReference type="ARBA" id="ARBA00022448"/>
    </source>
</evidence>
<dbReference type="Gene3D" id="1.10.3430.10">
    <property type="entry name" value="Ammonium transporter AmtB like domains"/>
    <property type="match status" value="1"/>
</dbReference>
<name>A0ABU2YHJ7_9FLAO</name>
<organism evidence="10 11">
    <name type="scientific">Microcosmobacter mediterraneus</name>
    <dbReference type="NCBI Taxonomy" id="3075607"/>
    <lineage>
        <taxon>Bacteria</taxon>
        <taxon>Pseudomonadati</taxon>
        <taxon>Bacteroidota</taxon>
        <taxon>Flavobacteriia</taxon>
        <taxon>Flavobacteriales</taxon>
        <taxon>Flavobacteriaceae</taxon>
        <taxon>Microcosmobacter</taxon>
    </lineage>
</organism>
<dbReference type="NCBIfam" id="TIGR00836">
    <property type="entry name" value="amt"/>
    <property type="match status" value="1"/>
</dbReference>
<dbReference type="PANTHER" id="PTHR43029:SF10">
    <property type="entry name" value="AMMONIUM TRANSPORTER MEP2"/>
    <property type="match status" value="1"/>
</dbReference>
<protein>
    <recommendedName>
        <fullName evidence="8">Ammonium transporter</fullName>
    </recommendedName>
</protein>
<feature type="transmembrane region" description="Helical" evidence="8">
    <location>
        <begin position="127"/>
        <end position="148"/>
    </location>
</feature>
<dbReference type="InterPro" id="IPR024041">
    <property type="entry name" value="NH4_transpt_AmtB-like_dom"/>
</dbReference>
<feature type="transmembrane region" description="Helical" evidence="8">
    <location>
        <begin position="315"/>
        <end position="331"/>
    </location>
</feature>
<dbReference type="SUPFAM" id="SSF111352">
    <property type="entry name" value="Ammonium transporter"/>
    <property type="match status" value="1"/>
</dbReference>
<keyword evidence="5 8" id="KW-1133">Transmembrane helix</keyword>
<dbReference type="RefSeq" id="WP_311426405.1">
    <property type="nucleotide sequence ID" value="NZ_JAVRIA010000001.1"/>
</dbReference>
<accession>A0ABU2YHJ7</accession>
<comment type="subcellular location">
    <subcellularLocation>
        <location evidence="8">Cell membrane</location>
        <topology evidence="8">Multi-pass membrane protein</topology>
    </subcellularLocation>
    <subcellularLocation>
        <location evidence="1">Membrane</location>
        <topology evidence="1">Multi-pass membrane protein</topology>
    </subcellularLocation>
</comment>
<dbReference type="PANTHER" id="PTHR43029">
    <property type="entry name" value="AMMONIUM TRANSPORTER MEP2"/>
    <property type="match status" value="1"/>
</dbReference>
<feature type="transmembrane region" description="Helical" evidence="8">
    <location>
        <begin position="72"/>
        <end position="95"/>
    </location>
</feature>
<evidence type="ECO:0000256" key="5">
    <source>
        <dbReference type="ARBA" id="ARBA00022989"/>
    </source>
</evidence>
<feature type="transmembrane region" description="Helical" evidence="8">
    <location>
        <begin position="160"/>
        <end position="180"/>
    </location>
</feature>
<sequence length="427" mass="46524">MGRKSNFIVLALLVIVILVCGTEYQVLESTGTIDKGDTAWMIVATALVFLMTPGLAFFYGGMVNKKSIISTMLQSFVALGVISVLWVVFGFSLAFGDSFYGIIGDPRTFFCFKDVMASPNPDFAETIPFLLFALFQLKFAIITPALITGSFAERIRFRSYILFMVLFSVVIYSPLAHMTWHPDGLLRNWGVLDFAGGTVVHMSAGLAALAGAIYLGKRKERIERPANIPYVILGTGLLWFGWFGFNAGSALGANADAVIAFSNTNIASATSMITWLFFDRFYNRKMSSLGACIGAIVGLVAITPAAGFVSLGQSVFIGFVAAIVSNIAIQLNKRSQIDDTLDVFPSHGVGGIVGMLLTGVLAKDVGLIYGETQTFWYHLLALVIVAVFTFFGSWILFKIVDIMIPLRVRPDQEERGLDLSQHGENVE</sequence>
<feature type="transmembrane region" description="Helical" evidence="8">
    <location>
        <begin position="374"/>
        <end position="397"/>
    </location>
</feature>
<evidence type="ECO:0000256" key="1">
    <source>
        <dbReference type="ARBA" id="ARBA00004141"/>
    </source>
</evidence>
<feature type="transmembrane region" description="Helical" evidence="8">
    <location>
        <begin position="39"/>
        <end position="60"/>
    </location>
</feature>
<feature type="transmembrane region" description="Helical" evidence="8">
    <location>
        <begin position="7"/>
        <end position="27"/>
    </location>
</feature>
<keyword evidence="11" id="KW-1185">Reference proteome</keyword>
<evidence type="ECO:0000256" key="8">
    <source>
        <dbReference type="RuleBase" id="RU362002"/>
    </source>
</evidence>
<keyword evidence="4 8" id="KW-0812">Transmembrane</keyword>
<evidence type="ECO:0000313" key="10">
    <source>
        <dbReference type="EMBL" id="MDT0557644.1"/>
    </source>
</evidence>
<reference evidence="10 11" key="1">
    <citation type="submission" date="2023-09" db="EMBL/GenBank/DDBJ databases">
        <authorList>
            <person name="Rey-Velasco X."/>
        </authorList>
    </citation>
    <scope>NUCLEOTIDE SEQUENCE [LARGE SCALE GENOMIC DNA]</scope>
    <source>
        <strain evidence="10 11">W332</strain>
    </source>
</reference>
<keyword evidence="7 8" id="KW-0924">Ammonia transport</keyword>
<evidence type="ECO:0000256" key="4">
    <source>
        <dbReference type="ARBA" id="ARBA00022692"/>
    </source>
</evidence>
<comment type="caution">
    <text evidence="10">The sequence shown here is derived from an EMBL/GenBank/DDBJ whole genome shotgun (WGS) entry which is preliminary data.</text>
</comment>
<dbReference type="InterPro" id="IPR001905">
    <property type="entry name" value="Ammonium_transpt"/>
</dbReference>
<feature type="transmembrane region" description="Helical" evidence="8">
    <location>
        <begin position="192"/>
        <end position="215"/>
    </location>
</feature>
<proteinExistence type="inferred from homology"/>
<evidence type="ECO:0000313" key="11">
    <source>
        <dbReference type="Proteomes" id="UP001259492"/>
    </source>
</evidence>
<evidence type="ECO:0000256" key="7">
    <source>
        <dbReference type="ARBA" id="ARBA00023177"/>
    </source>
</evidence>
<feature type="transmembrane region" description="Helical" evidence="8">
    <location>
        <begin position="289"/>
        <end position="309"/>
    </location>
</feature>